<evidence type="ECO:0000256" key="1">
    <source>
        <dbReference type="SAM" id="Coils"/>
    </source>
</evidence>
<protein>
    <submittedName>
        <fullName evidence="4">Uncharacterized protein</fullName>
    </submittedName>
</protein>
<gene>
    <name evidence="4" type="ORF">K490DRAFT_59060</name>
</gene>
<feature type="compositionally biased region" description="Polar residues" evidence="2">
    <location>
        <begin position="96"/>
        <end position="105"/>
    </location>
</feature>
<feature type="region of interest" description="Disordered" evidence="2">
    <location>
        <begin position="1"/>
        <end position="68"/>
    </location>
</feature>
<dbReference type="AlphaFoldDB" id="A0A9P4LUJ5"/>
<keyword evidence="3" id="KW-0812">Transmembrane</keyword>
<feature type="region of interest" description="Disordered" evidence="2">
    <location>
        <begin position="219"/>
        <end position="301"/>
    </location>
</feature>
<dbReference type="EMBL" id="ML978735">
    <property type="protein sequence ID" value="KAF2084932.1"/>
    <property type="molecule type" value="Genomic_DNA"/>
</dbReference>
<organism evidence="4 5">
    <name type="scientific">Saccharata proteae CBS 121410</name>
    <dbReference type="NCBI Taxonomy" id="1314787"/>
    <lineage>
        <taxon>Eukaryota</taxon>
        <taxon>Fungi</taxon>
        <taxon>Dikarya</taxon>
        <taxon>Ascomycota</taxon>
        <taxon>Pezizomycotina</taxon>
        <taxon>Dothideomycetes</taxon>
        <taxon>Dothideomycetes incertae sedis</taxon>
        <taxon>Botryosphaeriales</taxon>
        <taxon>Saccharataceae</taxon>
        <taxon>Saccharata</taxon>
    </lineage>
</organism>
<dbReference type="Proteomes" id="UP000799776">
    <property type="component" value="Unassembled WGS sequence"/>
</dbReference>
<feature type="transmembrane region" description="Helical" evidence="3">
    <location>
        <begin position="705"/>
        <end position="725"/>
    </location>
</feature>
<feature type="region of interest" description="Disordered" evidence="2">
    <location>
        <begin position="82"/>
        <end position="152"/>
    </location>
</feature>
<evidence type="ECO:0000256" key="3">
    <source>
        <dbReference type="SAM" id="Phobius"/>
    </source>
</evidence>
<proteinExistence type="predicted"/>
<feature type="compositionally biased region" description="Basic and acidic residues" evidence="2">
    <location>
        <begin position="219"/>
        <end position="234"/>
    </location>
</feature>
<feature type="compositionally biased region" description="Basic and acidic residues" evidence="2">
    <location>
        <begin position="112"/>
        <end position="126"/>
    </location>
</feature>
<evidence type="ECO:0000256" key="2">
    <source>
        <dbReference type="SAM" id="MobiDB-lite"/>
    </source>
</evidence>
<name>A0A9P4LUJ5_9PEZI</name>
<feature type="compositionally biased region" description="Low complexity" evidence="2">
    <location>
        <begin position="345"/>
        <end position="366"/>
    </location>
</feature>
<feature type="compositionally biased region" description="Basic and acidic residues" evidence="2">
    <location>
        <begin position="368"/>
        <end position="392"/>
    </location>
</feature>
<keyword evidence="3" id="KW-1133">Transmembrane helix</keyword>
<feature type="transmembrane region" description="Helical" evidence="3">
    <location>
        <begin position="678"/>
        <end position="698"/>
    </location>
</feature>
<comment type="caution">
    <text evidence="4">The sequence shown here is derived from an EMBL/GenBank/DDBJ whole genome shotgun (WGS) entry which is preliminary data.</text>
</comment>
<keyword evidence="3" id="KW-0472">Membrane</keyword>
<accession>A0A9P4LUJ5</accession>
<feature type="compositionally biased region" description="Basic and acidic residues" evidence="2">
    <location>
        <begin position="249"/>
        <end position="258"/>
    </location>
</feature>
<evidence type="ECO:0000313" key="5">
    <source>
        <dbReference type="Proteomes" id="UP000799776"/>
    </source>
</evidence>
<feature type="coiled-coil region" evidence="1">
    <location>
        <begin position="591"/>
        <end position="618"/>
    </location>
</feature>
<sequence length="727" mass="80736">MTSQAYHSSQDAQSDSGISNLEYLDSDTDEFGRQMIQQAKDKQRMTDALRANTQPFRRARTHPRVGLTLDKLERNNAINEHGNEIAAGGGGRQYDSPASVSSGDGSDQPVRLPREWGRKGRRDRGWLRRITSPELNTEGRSQADDPITSVEATPATIRQLAQDTPSRKSSASFDDWDLADDLTMGSIIASTPAVPRNTILDDIRQRELDSIKERGVTTNRLDRIRETSPEEARRRSGSSTSYTSYTESAEPKLRERSGSDMNLPKQQRPDRLRTKSSASSINYLGHGEGMPGSPFTVYKSPPIGGIVDHEIQANAQAQARPQGSRHQRDHSQDLLRRLARASSNSPSPGKNSEKGSSSNKQQQNSPLADREKEQHAGVDKTGAERRVHDRRQSIPSGQGMPTPPPEGNDGFGKDTLPNARTHAQPVQPVTGRQPRRQEDFPPLQTPTAPKTPHVTGGWIETPAAEQENRHFPDPDRTPILSPRSSSRTRDSQSEEDQMRYSSDRQPSGERRVSKPNLPKSAVDGILNKPGGNKDAYGDTTLQSIRGLLTGDEKRDTEPTVEDDTMDSVQVPDEHPNMTEAELKRRDEALQLKDMNKTLRSYKANVRDADRHADGLQDRVDKMASTPTTPGAGQQEQAHKHSVHCLCDRLLVRFKHLFYNPYRTSAAPTTASTTRFTIFYSRLTWLGLFFLVLFSWYLAETLLCSSGLATTALALPFLRALALLPASH</sequence>
<keyword evidence="5" id="KW-1185">Reference proteome</keyword>
<keyword evidence="1" id="KW-0175">Coiled coil</keyword>
<feature type="compositionally biased region" description="Basic and acidic residues" evidence="2">
    <location>
        <begin position="487"/>
        <end position="512"/>
    </location>
</feature>
<feature type="compositionally biased region" description="Low complexity" evidence="2">
    <location>
        <begin position="237"/>
        <end position="248"/>
    </location>
</feature>
<feature type="compositionally biased region" description="Polar residues" evidence="2">
    <location>
        <begin position="1"/>
        <end position="19"/>
    </location>
</feature>
<evidence type="ECO:0000313" key="4">
    <source>
        <dbReference type="EMBL" id="KAF2084932.1"/>
    </source>
</evidence>
<dbReference type="OrthoDB" id="3439035at2759"/>
<feature type="compositionally biased region" description="Basic and acidic residues" evidence="2">
    <location>
        <begin position="466"/>
        <end position="476"/>
    </location>
</feature>
<reference evidence="4" key="1">
    <citation type="journal article" date="2020" name="Stud. Mycol.">
        <title>101 Dothideomycetes genomes: a test case for predicting lifestyles and emergence of pathogens.</title>
        <authorList>
            <person name="Haridas S."/>
            <person name="Albert R."/>
            <person name="Binder M."/>
            <person name="Bloem J."/>
            <person name="Labutti K."/>
            <person name="Salamov A."/>
            <person name="Andreopoulos B."/>
            <person name="Baker S."/>
            <person name="Barry K."/>
            <person name="Bills G."/>
            <person name="Bluhm B."/>
            <person name="Cannon C."/>
            <person name="Castanera R."/>
            <person name="Culley D."/>
            <person name="Daum C."/>
            <person name="Ezra D."/>
            <person name="Gonzalez J."/>
            <person name="Henrissat B."/>
            <person name="Kuo A."/>
            <person name="Liang C."/>
            <person name="Lipzen A."/>
            <person name="Lutzoni F."/>
            <person name="Magnuson J."/>
            <person name="Mondo S."/>
            <person name="Nolan M."/>
            <person name="Ohm R."/>
            <person name="Pangilinan J."/>
            <person name="Park H.-J."/>
            <person name="Ramirez L."/>
            <person name="Alfaro M."/>
            <person name="Sun H."/>
            <person name="Tritt A."/>
            <person name="Yoshinaga Y."/>
            <person name="Zwiers L.-H."/>
            <person name="Turgeon B."/>
            <person name="Goodwin S."/>
            <person name="Spatafora J."/>
            <person name="Crous P."/>
            <person name="Grigoriev I."/>
        </authorList>
    </citation>
    <scope>NUCLEOTIDE SEQUENCE</scope>
    <source>
        <strain evidence="4">CBS 121410</strain>
    </source>
</reference>
<feature type="region of interest" description="Disordered" evidence="2">
    <location>
        <begin position="339"/>
        <end position="572"/>
    </location>
</feature>